<proteinExistence type="predicted"/>
<evidence type="ECO:0000313" key="2">
    <source>
        <dbReference type="Proteomes" id="UP000018031"/>
    </source>
</evidence>
<name>T1CNF5_9PORP</name>
<dbReference type="AlphaFoldDB" id="T1CNF5"/>
<accession>T1CNF5</accession>
<dbReference type="Proteomes" id="UP000018031">
    <property type="component" value="Unassembled WGS sequence"/>
</dbReference>
<evidence type="ECO:0000313" key="1">
    <source>
        <dbReference type="EMBL" id="GAD04623.1"/>
    </source>
</evidence>
<organism evidence="1 2">
    <name type="scientific">Porphyromonas crevioricanis JCM 15906</name>
    <dbReference type="NCBI Taxonomy" id="1305617"/>
    <lineage>
        <taxon>Bacteria</taxon>
        <taxon>Pseudomonadati</taxon>
        <taxon>Bacteroidota</taxon>
        <taxon>Bacteroidia</taxon>
        <taxon>Bacteroidales</taxon>
        <taxon>Porphyromonadaceae</taxon>
        <taxon>Porphyromonas</taxon>
    </lineage>
</organism>
<reference evidence="1 2" key="2">
    <citation type="journal article" date="2013" name="Genome Announc.">
        <title>Draft Genome Sequences of Porphyromonas crevioricanis JCM 15906T and Porphyromonas cansulci JCM 13913T Isolated from a Canine Oral Cavity.</title>
        <authorList>
            <person name="Sakamoto M."/>
            <person name="Tanaka N."/>
            <person name="Shiwa Y."/>
            <person name="Yoshikawa H."/>
            <person name="Ohkuma M."/>
        </authorList>
    </citation>
    <scope>NUCLEOTIDE SEQUENCE [LARGE SCALE GENOMIC DNA]</scope>
    <source>
        <strain evidence="1 2">JCM 15906</strain>
    </source>
</reference>
<gene>
    <name evidence="1" type="ORF">PORCRE_313</name>
</gene>
<reference evidence="2" key="1">
    <citation type="journal article" date="2013" name="Genome">
        <title>Draft Genome Sequences of Porphyromonas crevioricanis JCM 15906T and Porphyromonas cansulci JCM 13913T Isolated from a Canine Oral Cavity.</title>
        <authorList>
            <person name="Sakamoto M."/>
            <person name="Tanaka N."/>
            <person name="Shiwa Y."/>
            <person name="Yoshikawa H."/>
            <person name="Ohkuma M."/>
        </authorList>
    </citation>
    <scope>NUCLEOTIDE SEQUENCE [LARGE SCALE GENOMIC DNA]</scope>
    <source>
        <strain evidence="2">JCM 15906</strain>
    </source>
</reference>
<dbReference type="EMBL" id="BAOU01000009">
    <property type="protein sequence ID" value="GAD04623.1"/>
    <property type="molecule type" value="Genomic_DNA"/>
</dbReference>
<protein>
    <submittedName>
        <fullName evidence="1">Uncharacterized protein</fullName>
    </submittedName>
</protein>
<comment type="caution">
    <text evidence="1">The sequence shown here is derived from an EMBL/GenBank/DDBJ whole genome shotgun (WGS) entry which is preliminary data.</text>
</comment>
<sequence>MLPPSPSLKNKESEFLEQLDNITASFHKRTANPIHPIKTNCAFFGTNQAFYTNFYLQRKANK</sequence>